<sequence length="180" mass="20469">MACQSSHSRENDKQTEDLKSLIVSYKWKQTKHRYSDLSNNETGNCIGTSQFVIVHPKISSNLGVISLPVVGVLVETATGGEDNESHFRITKDRQFVSLLQQPIPPLAKHPFLSLEVEEDGKGKAHRPELKLRAQFRPLQLSENYKPKCFAFGLIWREIGEERRVVEVSSLPLSWKMTLQL</sequence>
<reference evidence="1 2" key="1">
    <citation type="journal article" date="2024" name="G3 (Bethesda)">
        <title>Genome assembly of Hibiscus sabdariffa L. provides insights into metabolisms of medicinal natural products.</title>
        <authorList>
            <person name="Kim T."/>
        </authorList>
    </citation>
    <scope>NUCLEOTIDE SEQUENCE [LARGE SCALE GENOMIC DNA]</scope>
    <source>
        <strain evidence="1">TK-2024</strain>
        <tissue evidence="1">Old leaves</tissue>
    </source>
</reference>
<evidence type="ECO:0000313" key="2">
    <source>
        <dbReference type="Proteomes" id="UP001472677"/>
    </source>
</evidence>
<keyword evidence="2" id="KW-1185">Reference proteome</keyword>
<dbReference type="Proteomes" id="UP001472677">
    <property type="component" value="Unassembled WGS sequence"/>
</dbReference>
<dbReference type="EMBL" id="JBBPBM010000006">
    <property type="protein sequence ID" value="KAK8579870.1"/>
    <property type="molecule type" value="Genomic_DNA"/>
</dbReference>
<organism evidence="1 2">
    <name type="scientific">Hibiscus sabdariffa</name>
    <name type="common">roselle</name>
    <dbReference type="NCBI Taxonomy" id="183260"/>
    <lineage>
        <taxon>Eukaryota</taxon>
        <taxon>Viridiplantae</taxon>
        <taxon>Streptophyta</taxon>
        <taxon>Embryophyta</taxon>
        <taxon>Tracheophyta</taxon>
        <taxon>Spermatophyta</taxon>
        <taxon>Magnoliopsida</taxon>
        <taxon>eudicotyledons</taxon>
        <taxon>Gunneridae</taxon>
        <taxon>Pentapetalae</taxon>
        <taxon>rosids</taxon>
        <taxon>malvids</taxon>
        <taxon>Malvales</taxon>
        <taxon>Malvaceae</taxon>
        <taxon>Malvoideae</taxon>
        <taxon>Hibiscus</taxon>
    </lineage>
</organism>
<proteinExistence type="predicted"/>
<name>A0ABR2FG86_9ROSI</name>
<accession>A0ABR2FG86</accession>
<gene>
    <name evidence="1" type="ORF">V6N12_070173</name>
</gene>
<comment type="caution">
    <text evidence="1">The sequence shown here is derived from an EMBL/GenBank/DDBJ whole genome shotgun (WGS) entry which is preliminary data.</text>
</comment>
<protein>
    <submittedName>
        <fullName evidence="1">Uncharacterized protein</fullName>
    </submittedName>
</protein>
<evidence type="ECO:0000313" key="1">
    <source>
        <dbReference type="EMBL" id="KAK8579870.1"/>
    </source>
</evidence>